<dbReference type="PANTHER" id="PTHR30419:SF14">
    <property type="entry name" value="LYSR FAMILY TRANSCRIPTIONAL REGULATOR"/>
    <property type="match status" value="1"/>
</dbReference>
<organism evidence="6 7">
    <name type="scientific">Oleiagrimonas soli</name>
    <dbReference type="NCBI Taxonomy" id="1543381"/>
    <lineage>
        <taxon>Bacteria</taxon>
        <taxon>Pseudomonadati</taxon>
        <taxon>Pseudomonadota</taxon>
        <taxon>Gammaproteobacteria</taxon>
        <taxon>Lysobacterales</taxon>
        <taxon>Rhodanobacteraceae</taxon>
        <taxon>Oleiagrimonas</taxon>
    </lineage>
</organism>
<evidence type="ECO:0000256" key="2">
    <source>
        <dbReference type="ARBA" id="ARBA00023015"/>
    </source>
</evidence>
<keyword evidence="2" id="KW-0805">Transcription regulation</keyword>
<dbReference type="GO" id="GO:0005829">
    <property type="term" value="C:cytosol"/>
    <property type="evidence" value="ECO:0007669"/>
    <property type="project" value="TreeGrafter"/>
</dbReference>
<dbReference type="Pfam" id="PF03466">
    <property type="entry name" value="LysR_substrate"/>
    <property type="match status" value="1"/>
</dbReference>
<evidence type="ECO:0000256" key="4">
    <source>
        <dbReference type="ARBA" id="ARBA00023163"/>
    </source>
</evidence>
<dbReference type="Gene3D" id="3.40.190.290">
    <property type="match status" value="1"/>
</dbReference>
<dbReference type="OrthoDB" id="8437302at2"/>
<dbReference type="FunFam" id="1.10.10.10:FF:000001">
    <property type="entry name" value="LysR family transcriptional regulator"/>
    <property type="match status" value="1"/>
</dbReference>
<dbReference type="AlphaFoldDB" id="A0A841KGZ5"/>
<dbReference type="PRINTS" id="PR00039">
    <property type="entry name" value="HTHLYSR"/>
</dbReference>
<reference evidence="6 7" key="1">
    <citation type="submission" date="2020-08" db="EMBL/GenBank/DDBJ databases">
        <title>Genomic Encyclopedia of Type Strains, Phase IV (KMG-IV): sequencing the most valuable type-strain genomes for metagenomic binning, comparative biology and taxonomic classification.</title>
        <authorList>
            <person name="Goeker M."/>
        </authorList>
    </citation>
    <scope>NUCLEOTIDE SEQUENCE [LARGE SCALE GENOMIC DNA]</scope>
    <source>
        <strain evidence="6 7">DSM 107085</strain>
    </source>
</reference>
<dbReference type="InterPro" id="IPR005119">
    <property type="entry name" value="LysR_subst-bd"/>
</dbReference>
<dbReference type="InterPro" id="IPR036388">
    <property type="entry name" value="WH-like_DNA-bd_sf"/>
</dbReference>
<dbReference type="PROSITE" id="PS50931">
    <property type="entry name" value="HTH_LYSR"/>
    <property type="match status" value="1"/>
</dbReference>
<evidence type="ECO:0000256" key="1">
    <source>
        <dbReference type="ARBA" id="ARBA00009437"/>
    </source>
</evidence>
<evidence type="ECO:0000313" key="6">
    <source>
        <dbReference type="EMBL" id="MBB6183267.1"/>
    </source>
</evidence>
<dbReference type="CDD" id="cd08440">
    <property type="entry name" value="PBP2_LTTR_like_4"/>
    <property type="match status" value="1"/>
</dbReference>
<dbReference type="PANTHER" id="PTHR30419">
    <property type="entry name" value="HTH-TYPE TRANSCRIPTIONAL REGULATOR YBHD"/>
    <property type="match status" value="1"/>
</dbReference>
<evidence type="ECO:0000313" key="7">
    <source>
        <dbReference type="Proteomes" id="UP000560000"/>
    </source>
</evidence>
<dbReference type="Proteomes" id="UP000560000">
    <property type="component" value="Unassembled WGS sequence"/>
</dbReference>
<dbReference type="GO" id="GO:0003677">
    <property type="term" value="F:DNA binding"/>
    <property type="evidence" value="ECO:0007669"/>
    <property type="project" value="UniProtKB-KW"/>
</dbReference>
<name>A0A841KGZ5_9GAMM</name>
<proteinExistence type="inferred from homology"/>
<dbReference type="Gene3D" id="1.10.10.10">
    <property type="entry name" value="Winged helix-like DNA-binding domain superfamily/Winged helix DNA-binding domain"/>
    <property type="match status" value="1"/>
</dbReference>
<dbReference type="GO" id="GO:0003700">
    <property type="term" value="F:DNA-binding transcription factor activity"/>
    <property type="evidence" value="ECO:0007669"/>
    <property type="project" value="InterPro"/>
</dbReference>
<dbReference type="InterPro" id="IPR036390">
    <property type="entry name" value="WH_DNA-bd_sf"/>
</dbReference>
<protein>
    <submittedName>
        <fullName evidence="6">DNA-binding transcriptional LysR family regulator</fullName>
    </submittedName>
</protein>
<keyword evidence="4" id="KW-0804">Transcription</keyword>
<gene>
    <name evidence="6" type="ORF">HNQ86_000612</name>
</gene>
<feature type="domain" description="HTH lysR-type" evidence="5">
    <location>
        <begin position="1"/>
        <end position="60"/>
    </location>
</feature>
<dbReference type="RefSeq" id="WP_081945149.1">
    <property type="nucleotide sequence ID" value="NZ_JACHET010000001.1"/>
</dbReference>
<dbReference type="InterPro" id="IPR050950">
    <property type="entry name" value="HTH-type_LysR_regulators"/>
</dbReference>
<dbReference type="Pfam" id="PF00126">
    <property type="entry name" value="HTH_1"/>
    <property type="match status" value="1"/>
</dbReference>
<comment type="similarity">
    <text evidence="1">Belongs to the LysR transcriptional regulatory family.</text>
</comment>
<accession>A0A841KGZ5</accession>
<sequence>MNVSLRQLRVFLAVSRLRHFGRAAEQLHLTQPAISRHIADLEAELGVRLLDRSTREVVPTEPGRYLHSAVERVLDELENVLAHVRTEGEGRRGTVRVAAAPTPSASLMPRCIAECARDYPELTLHLRDQPQTQVLDSVRGGEVDFGVAIDPPDNREFDKKIILHDPFVLVCRNDHPLARLDRVPWKKLHGETVVLLDYSSGSRRLIDRILEERGITVHVAQQTSHTHTAFRLVEAGIGCSITPALSLPVSDDLSVRPLTPTSKRAITLIRRKHRSLSPAAEQVWNHLCDMTARLNPTSRLR</sequence>
<evidence type="ECO:0000259" key="5">
    <source>
        <dbReference type="PROSITE" id="PS50931"/>
    </source>
</evidence>
<evidence type="ECO:0000256" key="3">
    <source>
        <dbReference type="ARBA" id="ARBA00023125"/>
    </source>
</evidence>
<dbReference type="SUPFAM" id="SSF53850">
    <property type="entry name" value="Periplasmic binding protein-like II"/>
    <property type="match status" value="1"/>
</dbReference>
<dbReference type="SUPFAM" id="SSF46785">
    <property type="entry name" value="Winged helix' DNA-binding domain"/>
    <property type="match status" value="1"/>
</dbReference>
<comment type="caution">
    <text evidence="6">The sequence shown here is derived from an EMBL/GenBank/DDBJ whole genome shotgun (WGS) entry which is preliminary data.</text>
</comment>
<dbReference type="InterPro" id="IPR000847">
    <property type="entry name" value="LysR_HTH_N"/>
</dbReference>
<keyword evidence="3 6" id="KW-0238">DNA-binding</keyword>
<dbReference type="EMBL" id="JACHET010000001">
    <property type="protein sequence ID" value="MBB6183267.1"/>
    <property type="molecule type" value="Genomic_DNA"/>
</dbReference>